<keyword evidence="6" id="KW-1185">Reference proteome</keyword>
<dbReference type="EMBL" id="JASCZI010181358">
    <property type="protein sequence ID" value="MED6182493.1"/>
    <property type="molecule type" value="Genomic_DNA"/>
</dbReference>
<evidence type="ECO:0000313" key="5">
    <source>
        <dbReference type="EMBL" id="MED6182493.1"/>
    </source>
</evidence>
<dbReference type="InterPro" id="IPR024909">
    <property type="entry name" value="Cys-tRNA/MSH_ligase"/>
</dbReference>
<keyword evidence="2" id="KW-0547">Nucleotide-binding</keyword>
<dbReference type="PANTHER" id="PTHR10890">
    <property type="entry name" value="CYSTEINYL-TRNA SYNTHETASE"/>
    <property type="match status" value="1"/>
</dbReference>
<accession>A0ABU6WEQ4</accession>
<protein>
    <recommendedName>
        <fullName evidence="4">tRNA synthetases class I catalytic domain-containing protein</fullName>
    </recommendedName>
</protein>
<keyword evidence="3" id="KW-0067">ATP-binding</keyword>
<dbReference type="PRINTS" id="PR00983">
    <property type="entry name" value="TRNASYNTHCYS"/>
</dbReference>
<feature type="domain" description="tRNA synthetases class I catalytic" evidence="4">
    <location>
        <begin position="94"/>
        <end position="151"/>
    </location>
</feature>
<comment type="caution">
    <text evidence="5">The sequence shown here is derived from an EMBL/GenBank/DDBJ whole genome shotgun (WGS) entry which is preliminary data.</text>
</comment>
<reference evidence="5 6" key="1">
    <citation type="journal article" date="2023" name="Plants (Basel)">
        <title>Bridging the Gap: Combining Genomics and Transcriptomics Approaches to Understand Stylosanthes scabra, an Orphan Legume from the Brazilian Caatinga.</title>
        <authorList>
            <person name="Ferreira-Neto J.R.C."/>
            <person name="da Silva M.D."/>
            <person name="Binneck E."/>
            <person name="de Melo N.F."/>
            <person name="da Silva R.H."/>
            <person name="de Melo A.L.T.M."/>
            <person name="Pandolfi V."/>
            <person name="Bustamante F.O."/>
            <person name="Brasileiro-Vidal A.C."/>
            <person name="Benko-Iseppon A.M."/>
        </authorList>
    </citation>
    <scope>NUCLEOTIDE SEQUENCE [LARGE SCALE GENOMIC DNA]</scope>
    <source>
        <tissue evidence="5">Leaves</tissue>
    </source>
</reference>
<evidence type="ECO:0000256" key="3">
    <source>
        <dbReference type="ARBA" id="ARBA00022840"/>
    </source>
</evidence>
<evidence type="ECO:0000313" key="6">
    <source>
        <dbReference type="Proteomes" id="UP001341840"/>
    </source>
</evidence>
<keyword evidence="1" id="KW-0436">Ligase</keyword>
<evidence type="ECO:0000256" key="2">
    <source>
        <dbReference type="ARBA" id="ARBA00022741"/>
    </source>
</evidence>
<dbReference type="Proteomes" id="UP001341840">
    <property type="component" value="Unassembled WGS sequence"/>
</dbReference>
<organism evidence="5 6">
    <name type="scientific">Stylosanthes scabra</name>
    <dbReference type="NCBI Taxonomy" id="79078"/>
    <lineage>
        <taxon>Eukaryota</taxon>
        <taxon>Viridiplantae</taxon>
        <taxon>Streptophyta</taxon>
        <taxon>Embryophyta</taxon>
        <taxon>Tracheophyta</taxon>
        <taxon>Spermatophyta</taxon>
        <taxon>Magnoliopsida</taxon>
        <taxon>eudicotyledons</taxon>
        <taxon>Gunneridae</taxon>
        <taxon>Pentapetalae</taxon>
        <taxon>rosids</taxon>
        <taxon>fabids</taxon>
        <taxon>Fabales</taxon>
        <taxon>Fabaceae</taxon>
        <taxon>Papilionoideae</taxon>
        <taxon>50 kb inversion clade</taxon>
        <taxon>dalbergioids sensu lato</taxon>
        <taxon>Dalbergieae</taxon>
        <taxon>Pterocarpus clade</taxon>
        <taxon>Stylosanthes</taxon>
    </lineage>
</organism>
<proteinExistence type="predicted"/>
<gene>
    <name evidence="5" type="ORF">PIB30_028873</name>
</gene>
<dbReference type="Pfam" id="PF01406">
    <property type="entry name" value="tRNA-synt_1e"/>
    <property type="match status" value="1"/>
</dbReference>
<dbReference type="Gene3D" id="3.40.50.620">
    <property type="entry name" value="HUPs"/>
    <property type="match status" value="1"/>
</dbReference>
<evidence type="ECO:0000256" key="1">
    <source>
        <dbReference type="ARBA" id="ARBA00022598"/>
    </source>
</evidence>
<evidence type="ECO:0000259" key="4">
    <source>
        <dbReference type="Pfam" id="PF01406"/>
    </source>
</evidence>
<feature type="non-terminal residue" evidence="5">
    <location>
        <position position="151"/>
    </location>
</feature>
<dbReference type="InterPro" id="IPR032678">
    <property type="entry name" value="tRNA-synt_1_cat_dom"/>
</dbReference>
<sequence>MATLSLSLSLLKFYKPFFFSSSSSIPHSTRPILFRTNKNFPSSSFSCFSSSVGKSQPLTAHRNLASKSEGQNPKGPSPELWLHNTMSKKRELLKPKVESKVGMYVCGVTAYDLSHIGHARVYVNFDLLFRYLKHLGYEVSYVRNFTDVDDK</sequence>
<dbReference type="SUPFAM" id="SSF52374">
    <property type="entry name" value="Nucleotidylyl transferase"/>
    <property type="match status" value="1"/>
</dbReference>
<name>A0ABU6WEQ4_9FABA</name>
<dbReference type="PANTHER" id="PTHR10890:SF25">
    <property type="entry name" value="CYSTEINE--TRNA LIGASE, CHLOROPLASTIC_MITOCHONDRIAL"/>
    <property type="match status" value="1"/>
</dbReference>
<dbReference type="InterPro" id="IPR014729">
    <property type="entry name" value="Rossmann-like_a/b/a_fold"/>
</dbReference>